<gene>
    <name evidence="1" type="ORF">WJX73_000185</name>
</gene>
<dbReference type="Proteomes" id="UP001465755">
    <property type="component" value="Unassembled WGS sequence"/>
</dbReference>
<dbReference type="AlphaFoldDB" id="A0AAW1PA96"/>
<organism evidence="1 2">
    <name type="scientific">Symbiochloris irregularis</name>
    <dbReference type="NCBI Taxonomy" id="706552"/>
    <lineage>
        <taxon>Eukaryota</taxon>
        <taxon>Viridiplantae</taxon>
        <taxon>Chlorophyta</taxon>
        <taxon>core chlorophytes</taxon>
        <taxon>Trebouxiophyceae</taxon>
        <taxon>Trebouxiales</taxon>
        <taxon>Trebouxiaceae</taxon>
        <taxon>Symbiochloris</taxon>
    </lineage>
</organism>
<name>A0AAW1PA96_9CHLO</name>
<accession>A0AAW1PA96</accession>
<keyword evidence="2" id="KW-1185">Reference proteome</keyword>
<evidence type="ECO:0000313" key="1">
    <source>
        <dbReference type="EMBL" id="KAK9806391.1"/>
    </source>
</evidence>
<dbReference type="EMBL" id="JALJOQ010000038">
    <property type="protein sequence ID" value="KAK9806391.1"/>
    <property type="molecule type" value="Genomic_DNA"/>
</dbReference>
<reference evidence="1 2" key="1">
    <citation type="journal article" date="2024" name="Nat. Commun.">
        <title>Phylogenomics reveals the evolutionary origins of lichenization in chlorophyte algae.</title>
        <authorList>
            <person name="Puginier C."/>
            <person name="Libourel C."/>
            <person name="Otte J."/>
            <person name="Skaloud P."/>
            <person name="Haon M."/>
            <person name="Grisel S."/>
            <person name="Petersen M."/>
            <person name="Berrin J.G."/>
            <person name="Delaux P.M."/>
            <person name="Dal Grande F."/>
            <person name="Keller J."/>
        </authorList>
    </citation>
    <scope>NUCLEOTIDE SEQUENCE [LARGE SCALE GENOMIC DNA]</scope>
    <source>
        <strain evidence="1 2">SAG 2036</strain>
    </source>
</reference>
<evidence type="ECO:0000313" key="2">
    <source>
        <dbReference type="Proteomes" id="UP001465755"/>
    </source>
</evidence>
<sequence length="253" mass="27184">MEARNCANGKRYVLRTLEGSTGRHCPPGSACCCQDNVRARLLLEGHPEAFFTFNTVDLAAFESFVAAETVVRSIIEAGAYHFAEVEQIYRLGTGSIHDVIVAHQHQSRPPPAVLSPVPWMPDSPLINCVLAGNSLESHIVVAGIFGDAGCYLSFPRSNTAARPVGGHINPPMRGCAPLPKLFECEAQAGRQEAVCPHELGSVGHRQTSMLWLTGCALNGGLAWLVLGVYSNGGSIWPSVNLPCHQISSMPTWD</sequence>
<proteinExistence type="predicted"/>
<protein>
    <submittedName>
        <fullName evidence="1">Uncharacterized protein</fullName>
    </submittedName>
</protein>
<comment type="caution">
    <text evidence="1">The sequence shown here is derived from an EMBL/GenBank/DDBJ whole genome shotgun (WGS) entry which is preliminary data.</text>
</comment>